<evidence type="ECO:0000313" key="1">
    <source>
        <dbReference type="EMBL" id="MBB6498446.1"/>
    </source>
</evidence>
<dbReference type="AlphaFoldDB" id="A0A7X0J2H9"/>
<gene>
    <name evidence="1" type="ORF">HDF25_000570</name>
</gene>
<dbReference type="Proteomes" id="UP000521017">
    <property type="component" value="Unassembled WGS sequence"/>
</dbReference>
<evidence type="ECO:0000313" key="2">
    <source>
        <dbReference type="Proteomes" id="UP000521017"/>
    </source>
</evidence>
<name>A0A7X0J2H9_9SPHI</name>
<proteinExistence type="predicted"/>
<reference evidence="1 2" key="1">
    <citation type="submission" date="2020-08" db="EMBL/GenBank/DDBJ databases">
        <title>Genomic Encyclopedia of Type Strains, Phase IV (KMG-V): Genome sequencing to study the core and pangenomes of soil and plant-associated prokaryotes.</title>
        <authorList>
            <person name="Whitman W."/>
        </authorList>
    </citation>
    <scope>NUCLEOTIDE SEQUENCE [LARGE SCALE GENOMIC DNA]</scope>
    <source>
        <strain evidence="1 2">M2T3</strain>
    </source>
</reference>
<dbReference type="RefSeq" id="WP_184622538.1">
    <property type="nucleotide sequence ID" value="NZ_JACHCC010000001.1"/>
</dbReference>
<accession>A0A7X0J2H9</accession>
<protein>
    <submittedName>
        <fullName evidence="1">Uncharacterized protein</fullName>
    </submittedName>
</protein>
<dbReference type="EMBL" id="JACHCC010000001">
    <property type="protein sequence ID" value="MBB6498446.1"/>
    <property type="molecule type" value="Genomic_DNA"/>
</dbReference>
<organism evidence="1 2">
    <name type="scientific">Pedobacter cryoconitis</name>
    <dbReference type="NCBI Taxonomy" id="188932"/>
    <lineage>
        <taxon>Bacteria</taxon>
        <taxon>Pseudomonadati</taxon>
        <taxon>Bacteroidota</taxon>
        <taxon>Sphingobacteriia</taxon>
        <taxon>Sphingobacteriales</taxon>
        <taxon>Sphingobacteriaceae</taxon>
        <taxon>Pedobacter</taxon>
    </lineage>
</organism>
<comment type="caution">
    <text evidence="1">The sequence shown here is derived from an EMBL/GenBank/DDBJ whole genome shotgun (WGS) entry which is preliminary data.</text>
</comment>
<sequence length="331" mass="37641">MGNEINVETPAKQVSFASNHAVLLQLIPPYFKRVYGLRQVFKSADAETVLKYETSFTYKKTVADDRRLFEIDRVSQVYINDTLPESVADQLALQTGAVFYPLQVLVNFKGEFISVANPEDLRERWKSTKESILDYFVGEDVIHYLEVTESVIADQHQLNEVISKDLVIRTFFAGIYCSYKNDEGILTELNFPLTGQAAPWQFSVKQIVSPVYNPDGQIEIRHEGVSIDDRCIGDMIREDDYATMRFEDETIPKVEAGYKARYALNAITKSIEALEVSWNMKLQQEEIISISMYEISGADKQSEEQLAKDSVQKEKHEQAAGVSGFIKKLFG</sequence>